<organism evidence="2 3">
    <name type="scientific">Panicum virgatum</name>
    <name type="common">Blackwell switchgrass</name>
    <dbReference type="NCBI Taxonomy" id="38727"/>
    <lineage>
        <taxon>Eukaryota</taxon>
        <taxon>Viridiplantae</taxon>
        <taxon>Streptophyta</taxon>
        <taxon>Embryophyta</taxon>
        <taxon>Tracheophyta</taxon>
        <taxon>Spermatophyta</taxon>
        <taxon>Magnoliopsida</taxon>
        <taxon>Liliopsida</taxon>
        <taxon>Poales</taxon>
        <taxon>Poaceae</taxon>
        <taxon>PACMAD clade</taxon>
        <taxon>Panicoideae</taxon>
        <taxon>Panicodae</taxon>
        <taxon>Paniceae</taxon>
        <taxon>Panicinae</taxon>
        <taxon>Panicum</taxon>
        <taxon>Panicum sect. Hiantes</taxon>
    </lineage>
</organism>
<reference evidence="2" key="1">
    <citation type="submission" date="2020-05" db="EMBL/GenBank/DDBJ databases">
        <title>WGS assembly of Panicum virgatum.</title>
        <authorList>
            <person name="Lovell J.T."/>
            <person name="Jenkins J."/>
            <person name="Shu S."/>
            <person name="Juenger T.E."/>
            <person name="Schmutz J."/>
        </authorList>
    </citation>
    <scope>NUCLEOTIDE SEQUENCE</scope>
    <source>
        <strain evidence="2">AP13</strain>
    </source>
</reference>
<evidence type="ECO:0000256" key="1">
    <source>
        <dbReference type="SAM" id="MobiDB-lite"/>
    </source>
</evidence>
<feature type="region of interest" description="Disordered" evidence="1">
    <location>
        <begin position="31"/>
        <end position="64"/>
    </location>
</feature>
<evidence type="ECO:0000313" key="3">
    <source>
        <dbReference type="Proteomes" id="UP000823388"/>
    </source>
</evidence>
<dbReference type="EMBL" id="CM029044">
    <property type="protein sequence ID" value="KAG2604866.1"/>
    <property type="molecule type" value="Genomic_DNA"/>
</dbReference>
<protein>
    <submittedName>
        <fullName evidence="2">Uncharacterized protein</fullName>
    </submittedName>
</protein>
<evidence type="ECO:0000313" key="2">
    <source>
        <dbReference type="EMBL" id="KAG2604866.1"/>
    </source>
</evidence>
<feature type="compositionally biased region" description="Basic residues" evidence="1">
    <location>
        <begin position="47"/>
        <end position="59"/>
    </location>
</feature>
<dbReference type="Proteomes" id="UP000823388">
    <property type="component" value="Chromosome 4N"/>
</dbReference>
<accession>A0A8T0T8W1</accession>
<keyword evidence="3" id="KW-1185">Reference proteome</keyword>
<sequence>MQEKDNEVPLVSADCATDTFSGKISFRIPRVVKGPKNKRGSISFNKNKGKKKKNGKKKGKDTTNAVENRFEGRHDDAGLEQFTDLHDGTIDANNTMPDFANDVYAQPSSMAAPLIQYANTVMPYMNMYDNYSIVGAPYIQGGYTDLLHGVDRAAKSQQTVKKLHFDE</sequence>
<name>A0A8T0T8W1_PANVG</name>
<gene>
    <name evidence="2" type="ORF">PVAP13_4NG227800</name>
</gene>
<comment type="caution">
    <text evidence="2">The sequence shown here is derived from an EMBL/GenBank/DDBJ whole genome shotgun (WGS) entry which is preliminary data.</text>
</comment>
<dbReference type="AlphaFoldDB" id="A0A8T0T8W1"/>
<proteinExistence type="predicted"/>